<evidence type="ECO:0000256" key="3">
    <source>
        <dbReference type="ARBA" id="ARBA00022452"/>
    </source>
</evidence>
<evidence type="ECO:0000256" key="4">
    <source>
        <dbReference type="ARBA" id="ARBA00022692"/>
    </source>
</evidence>
<proteinExistence type="inferred from homology"/>
<comment type="similarity">
    <text evidence="8 9">Belongs to the TonB-dependent receptor family.</text>
</comment>
<evidence type="ECO:0000256" key="2">
    <source>
        <dbReference type="ARBA" id="ARBA00022448"/>
    </source>
</evidence>
<name>A0A3L8PYG3_9GAMM</name>
<dbReference type="Pfam" id="PF00593">
    <property type="entry name" value="TonB_dep_Rec_b-barrel"/>
    <property type="match status" value="1"/>
</dbReference>
<dbReference type="PROSITE" id="PS52016">
    <property type="entry name" value="TONB_DEPENDENT_REC_3"/>
    <property type="match status" value="1"/>
</dbReference>
<dbReference type="RefSeq" id="WP_121838459.1">
    <property type="nucleotide sequence ID" value="NZ_ML014767.1"/>
</dbReference>
<accession>A0A3L8PYG3</accession>
<feature type="signal peptide" evidence="10">
    <location>
        <begin position="1"/>
        <end position="24"/>
    </location>
</feature>
<dbReference type="PANTHER" id="PTHR30442:SF0">
    <property type="entry name" value="FE(3+) DICITRATE TRANSPORT PROTEIN FECA"/>
    <property type="match status" value="1"/>
</dbReference>
<dbReference type="PANTHER" id="PTHR30442">
    <property type="entry name" value="IRON III DICITRATE TRANSPORT PROTEIN FECA"/>
    <property type="match status" value="1"/>
</dbReference>
<evidence type="ECO:0000256" key="9">
    <source>
        <dbReference type="RuleBase" id="RU003357"/>
    </source>
</evidence>
<evidence type="ECO:0000259" key="12">
    <source>
        <dbReference type="Pfam" id="PF07715"/>
    </source>
</evidence>
<keyword evidence="7 8" id="KW-0998">Cell outer membrane</keyword>
<feature type="domain" description="TonB-dependent receptor-like beta-barrel" evidence="11">
    <location>
        <begin position="238"/>
        <end position="702"/>
    </location>
</feature>
<sequence length="732" mass="81454">MNKQFKIGAIATAVTSVFSTPVLAEDSAADKLIERVQIIGQKQKLKTESGSATFIGEEELAQFKFDDINRVLYSIPGVNIREEDGFGLRPNIGFRGVTPERSKKITIMEDGVLIGPAPYSAPAAYYFPMMTKINSLEVFKGPSAIKYGPFTVAGALNLTTRPVPSALEGAIDLSVGSNGYQKIHGYAGDTHGKFGYLVEAAKVKSDGFKELDGGGDTGFDKNDIMAKFQYDFSTDSYNQIVELKIDYADEVSNETYLGLTDADFKQNPNRRYTASQKDKMDWDHQQVMLTHFIGNDDFDVTTKVYRHDFKRSWFKINGLKRQGGGTLPALQNILAEPERYEDLLRLLKGEIDSSRNNELIILGDNNRKFYSQGIQSELYWYTKLAGLKHSFNIGARFHQDQIQRRHTEDSFLMTSSQLVSDGIAQVATSTNLEETDAISIFIKDTISYKALDVTVGVRGEFIDAYFQNQAPSKDGDWQKKSTQIWLPSLSAFYKLSDNSGVFFGIHEGFVPSSPKQPSSIKPENSINYELGGRYNNGNTNLEATVFFNDIENLIETCGFSNCGQDDEKEFNSGKASVAGLELTAGHTFTLNSSFDLPVSLAYTYTKAKFDTAFESAFPQWGNVKKGDKLPYTPENQLTLKVGIQANDWGINAIGRYIDSMQEASGEGVLLSGVETDALSIVDLSANYSFDKYGVIYLKVDNVFDKQEIVSRRPYGARPSKARQAFVGYQYQF</sequence>
<dbReference type="Proteomes" id="UP000281474">
    <property type="component" value="Unassembled WGS sequence"/>
</dbReference>
<evidence type="ECO:0000256" key="7">
    <source>
        <dbReference type="ARBA" id="ARBA00023237"/>
    </source>
</evidence>
<keyword evidence="3 8" id="KW-1134">Transmembrane beta strand</keyword>
<keyword evidence="10" id="KW-0732">Signal</keyword>
<keyword evidence="4 8" id="KW-0812">Transmembrane</keyword>
<feature type="chain" id="PRO_5018091461" evidence="10">
    <location>
        <begin position="25"/>
        <end position="732"/>
    </location>
</feature>
<dbReference type="GO" id="GO:0033214">
    <property type="term" value="P:siderophore-iron import into cell"/>
    <property type="evidence" value="ECO:0007669"/>
    <property type="project" value="TreeGrafter"/>
</dbReference>
<evidence type="ECO:0000256" key="1">
    <source>
        <dbReference type="ARBA" id="ARBA00004571"/>
    </source>
</evidence>
<evidence type="ECO:0000313" key="14">
    <source>
        <dbReference type="Proteomes" id="UP000281474"/>
    </source>
</evidence>
<evidence type="ECO:0000256" key="5">
    <source>
        <dbReference type="ARBA" id="ARBA00023077"/>
    </source>
</evidence>
<dbReference type="InterPro" id="IPR036942">
    <property type="entry name" value="Beta-barrel_TonB_sf"/>
</dbReference>
<feature type="domain" description="TonB-dependent receptor plug" evidence="12">
    <location>
        <begin position="46"/>
        <end position="155"/>
    </location>
</feature>
<dbReference type="Gene3D" id="2.170.130.10">
    <property type="entry name" value="TonB-dependent receptor, plug domain"/>
    <property type="match status" value="1"/>
</dbReference>
<keyword evidence="13" id="KW-0675">Receptor</keyword>
<dbReference type="EMBL" id="QZEI01000018">
    <property type="protein sequence ID" value="RLV60305.1"/>
    <property type="molecule type" value="Genomic_DNA"/>
</dbReference>
<evidence type="ECO:0000256" key="10">
    <source>
        <dbReference type="SAM" id="SignalP"/>
    </source>
</evidence>
<keyword evidence="6 8" id="KW-0472">Membrane</keyword>
<evidence type="ECO:0000256" key="8">
    <source>
        <dbReference type="PROSITE-ProRule" id="PRU01360"/>
    </source>
</evidence>
<dbReference type="SUPFAM" id="SSF56935">
    <property type="entry name" value="Porins"/>
    <property type="match status" value="1"/>
</dbReference>
<comment type="caution">
    <text evidence="13">The sequence shown here is derived from an EMBL/GenBank/DDBJ whole genome shotgun (WGS) entry which is preliminary data.</text>
</comment>
<dbReference type="InterPro" id="IPR037066">
    <property type="entry name" value="Plug_dom_sf"/>
</dbReference>
<dbReference type="AlphaFoldDB" id="A0A3L8PYG3"/>
<keyword evidence="14" id="KW-1185">Reference proteome</keyword>
<keyword evidence="2 8" id="KW-0813">Transport</keyword>
<reference evidence="13 14" key="1">
    <citation type="submission" date="2018-09" db="EMBL/GenBank/DDBJ databases">
        <title>Phylogeny of the Shewanellaceae, and recommendation for two new genera, Pseudoshewanella and Parashewanella.</title>
        <authorList>
            <person name="Wang G."/>
        </authorList>
    </citation>
    <scope>NUCLEOTIDE SEQUENCE [LARGE SCALE GENOMIC DNA]</scope>
    <source>
        <strain evidence="13 14">C51</strain>
    </source>
</reference>
<gene>
    <name evidence="13" type="ORF">D5018_07885</name>
</gene>
<dbReference type="OrthoDB" id="9760494at2"/>
<evidence type="ECO:0000256" key="6">
    <source>
        <dbReference type="ARBA" id="ARBA00023136"/>
    </source>
</evidence>
<keyword evidence="5 9" id="KW-0798">TonB box</keyword>
<dbReference type="Pfam" id="PF07715">
    <property type="entry name" value="Plug"/>
    <property type="match status" value="1"/>
</dbReference>
<evidence type="ECO:0000313" key="13">
    <source>
        <dbReference type="EMBL" id="RLV60305.1"/>
    </source>
</evidence>
<dbReference type="InterPro" id="IPR012910">
    <property type="entry name" value="Plug_dom"/>
</dbReference>
<dbReference type="GO" id="GO:0009279">
    <property type="term" value="C:cell outer membrane"/>
    <property type="evidence" value="ECO:0007669"/>
    <property type="project" value="UniProtKB-SubCell"/>
</dbReference>
<dbReference type="InterPro" id="IPR000531">
    <property type="entry name" value="Beta-barrel_TonB"/>
</dbReference>
<evidence type="ECO:0000259" key="11">
    <source>
        <dbReference type="Pfam" id="PF00593"/>
    </source>
</evidence>
<protein>
    <submittedName>
        <fullName evidence="13">TonB-dependent receptor</fullName>
    </submittedName>
</protein>
<dbReference type="InterPro" id="IPR039426">
    <property type="entry name" value="TonB-dep_rcpt-like"/>
</dbReference>
<organism evidence="13 14">
    <name type="scientific">Parashewanella curva</name>
    <dbReference type="NCBI Taxonomy" id="2338552"/>
    <lineage>
        <taxon>Bacteria</taxon>
        <taxon>Pseudomonadati</taxon>
        <taxon>Pseudomonadota</taxon>
        <taxon>Gammaproteobacteria</taxon>
        <taxon>Alteromonadales</taxon>
        <taxon>Shewanellaceae</taxon>
        <taxon>Parashewanella</taxon>
    </lineage>
</organism>
<dbReference type="Gene3D" id="2.40.170.20">
    <property type="entry name" value="TonB-dependent receptor, beta-barrel domain"/>
    <property type="match status" value="1"/>
</dbReference>
<comment type="subcellular location">
    <subcellularLocation>
        <location evidence="1 8">Cell outer membrane</location>
        <topology evidence="1 8">Multi-pass membrane protein</topology>
    </subcellularLocation>
</comment>